<dbReference type="AlphaFoldDB" id="A0A150QIY6"/>
<reference evidence="8 9" key="1">
    <citation type="submission" date="2014-02" db="EMBL/GenBank/DDBJ databases">
        <title>The small core and large imbalanced accessory genome model reveals a collaborative survival strategy of Sorangium cellulosum strains in nature.</title>
        <authorList>
            <person name="Han K."/>
            <person name="Peng R."/>
            <person name="Blom J."/>
            <person name="Li Y.-Z."/>
        </authorList>
    </citation>
    <scope>NUCLEOTIDE SEQUENCE [LARGE SCALE GENOMIC DNA]</scope>
    <source>
        <strain evidence="8 9">So0008-312</strain>
    </source>
</reference>
<dbReference type="PROSITE" id="PS00086">
    <property type="entry name" value="CYTOCHROME_P450"/>
    <property type="match status" value="1"/>
</dbReference>
<dbReference type="GO" id="GO:0004497">
    <property type="term" value="F:monooxygenase activity"/>
    <property type="evidence" value="ECO:0007669"/>
    <property type="project" value="UniProtKB-KW"/>
</dbReference>
<proteinExistence type="inferred from homology"/>
<dbReference type="PANTHER" id="PTHR46696:SF1">
    <property type="entry name" value="CYTOCHROME P450 YJIB-RELATED"/>
    <property type="match status" value="1"/>
</dbReference>
<evidence type="ECO:0000256" key="3">
    <source>
        <dbReference type="ARBA" id="ARBA00022723"/>
    </source>
</evidence>
<evidence type="ECO:0000256" key="5">
    <source>
        <dbReference type="ARBA" id="ARBA00023004"/>
    </source>
</evidence>
<gene>
    <name evidence="8" type="ORF">BE15_29365</name>
</gene>
<keyword evidence="3 7" id="KW-0479">Metal-binding</keyword>
<sequence length="405" mass="45634">MSHAFNLVAPEFTQNPYPVYAALREKAPVCQVEPGGFWAVSRHDDVVYVLKHPELFSSDTMVARTSRQDERLQREPIAVSDVNILMSDPPVHTRVRQLVSGAFTPRAIARLEQRVREITTEYLDRILAKDAFDMMEDLAVPLPVTVISEMLGVDPARRDDFKRWSDDAVSSGAGQLSDAEVEGVLRSRREMRAYFHELIAERKRQPREDLISDLIRGEVEYGELKGDDVLSMVVLLLIAGNETTTNLIGNGTLALLENPDALHRLREDPSLIPGFIEEVLRYEGPAQFLMRQATQDVTLSGVTVPKGAIVVPIIASANRDPAQFSDPDRFDITREQRGNVGFGYGIHFCVGAPLSRLEGKIAFEEIFRRLPPFSREPEPVVWRRMFSLRGLQSLRLRFDRSARAA</sequence>
<evidence type="ECO:0000313" key="9">
    <source>
        <dbReference type="Proteomes" id="UP000075260"/>
    </source>
</evidence>
<protein>
    <recommendedName>
        <fullName evidence="10">Cytochrome P450</fullName>
    </recommendedName>
</protein>
<dbReference type="Proteomes" id="UP000075260">
    <property type="component" value="Unassembled WGS sequence"/>
</dbReference>
<keyword evidence="4 7" id="KW-0560">Oxidoreductase</keyword>
<dbReference type="GO" id="GO:0020037">
    <property type="term" value="F:heme binding"/>
    <property type="evidence" value="ECO:0007669"/>
    <property type="project" value="InterPro"/>
</dbReference>
<dbReference type="InterPro" id="IPR002397">
    <property type="entry name" value="Cyt_P450_B"/>
</dbReference>
<name>A0A150QIY6_SORCE</name>
<accession>A0A150QIY6</accession>
<dbReference type="FunFam" id="1.10.630.10:FF:000018">
    <property type="entry name" value="Cytochrome P450 monooxygenase"/>
    <property type="match status" value="1"/>
</dbReference>
<comment type="caution">
    <text evidence="8">The sequence shown here is derived from an EMBL/GenBank/DDBJ whole genome shotgun (WGS) entry which is preliminary data.</text>
</comment>
<dbReference type="Pfam" id="PF00067">
    <property type="entry name" value="p450"/>
    <property type="match status" value="1"/>
</dbReference>
<evidence type="ECO:0000256" key="2">
    <source>
        <dbReference type="ARBA" id="ARBA00022617"/>
    </source>
</evidence>
<dbReference type="CDD" id="cd20625">
    <property type="entry name" value="CYP164-like"/>
    <property type="match status" value="1"/>
</dbReference>
<evidence type="ECO:0000256" key="4">
    <source>
        <dbReference type="ARBA" id="ARBA00023002"/>
    </source>
</evidence>
<dbReference type="GO" id="GO:0005506">
    <property type="term" value="F:iron ion binding"/>
    <property type="evidence" value="ECO:0007669"/>
    <property type="project" value="InterPro"/>
</dbReference>
<dbReference type="InterPro" id="IPR001128">
    <property type="entry name" value="Cyt_P450"/>
</dbReference>
<dbReference type="InterPro" id="IPR036396">
    <property type="entry name" value="Cyt_P450_sf"/>
</dbReference>
<dbReference type="EMBL" id="JEMA01000602">
    <property type="protein sequence ID" value="KYF67965.1"/>
    <property type="molecule type" value="Genomic_DNA"/>
</dbReference>
<dbReference type="Gene3D" id="1.10.630.10">
    <property type="entry name" value="Cytochrome P450"/>
    <property type="match status" value="1"/>
</dbReference>
<evidence type="ECO:0000256" key="1">
    <source>
        <dbReference type="ARBA" id="ARBA00010617"/>
    </source>
</evidence>
<evidence type="ECO:0000313" key="8">
    <source>
        <dbReference type="EMBL" id="KYF67965.1"/>
    </source>
</evidence>
<keyword evidence="6 7" id="KW-0503">Monooxygenase</keyword>
<dbReference type="SUPFAM" id="SSF48264">
    <property type="entry name" value="Cytochrome P450"/>
    <property type="match status" value="1"/>
</dbReference>
<organism evidence="8 9">
    <name type="scientific">Sorangium cellulosum</name>
    <name type="common">Polyangium cellulosum</name>
    <dbReference type="NCBI Taxonomy" id="56"/>
    <lineage>
        <taxon>Bacteria</taxon>
        <taxon>Pseudomonadati</taxon>
        <taxon>Myxococcota</taxon>
        <taxon>Polyangia</taxon>
        <taxon>Polyangiales</taxon>
        <taxon>Polyangiaceae</taxon>
        <taxon>Sorangium</taxon>
    </lineage>
</organism>
<dbReference type="GO" id="GO:0016705">
    <property type="term" value="F:oxidoreductase activity, acting on paired donors, with incorporation or reduction of molecular oxygen"/>
    <property type="evidence" value="ECO:0007669"/>
    <property type="project" value="InterPro"/>
</dbReference>
<comment type="similarity">
    <text evidence="1 7">Belongs to the cytochrome P450 family.</text>
</comment>
<keyword evidence="5 7" id="KW-0408">Iron</keyword>
<dbReference type="PRINTS" id="PR00359">
    <property type="entry name" value="BP450"/>
</dbReference>
<evidence type="ECO:0000256" key="7">
    <source>
        <dbReference type="RuleBase" id="RU000461"/>
    </source>
</evidence>
<evidence type="ECO:0008006" key="10">
    <source>
        <dbReference type="Google" id="ProtNLM"/>
    </source>
</evidence>
<evidence type="ECO:0000256" key="6">
    <source>
        <dbReference type="ARBA" id="ARBA00023033"/>
    </source>
</evidence>
<dbReference type="RefSeq" id="WP_061609440.1">
    <property type="nucleotide sequence ID" value="NZ_JEMA01000602.1"/>
</dbReference>
<dbReference type="PANTHER" id="PTHR46696">
    <property type="entry name" value="P450, PUTATIVE (EUROFUNG)-RELATED"/>
    <property type="match status" value="1"/>
</dbReference>
<keyword evidence="2 7" id="KW-0349">Heme</keyword>
<dbReference type="InterPro" id="IPR017972">
    <property type="entry name" value="Cyt_P450_CS"/>
</dbReference>